<dbReference type="GO" id="GO:0004674">
    <property type="term" value="F:protein serine/threonine kinase activity"/>
    <property type="evidence" value="ECO:0007669"/>
    <property type="project" value="UniProtKB-KW"/>
</dbReference>
<dbReference type="AlphaFoldDB" id="A0A1C3N2T7"/>
<dbReference type="PANTHER" id="PTHR35526:SF3">
    <property type="entry name" value="ANTI-SIGMA-F FACTOR RSBW"/>
    <property type="match status" value="1"/>
</dbReference>
<dbReference type="Gene3D" id="3.30.565.10">
    <property type="entry name" value="Histidine kinase-like ATPase, C-terminal domain"/>
    <property type="match status" value="1"/>
</dbReference>
<keyword evidence="3" id="KW-0808">Transferase</keyword>
<dbReference type="RefSeq" id="WP_377520170.1">
    <property type="nucleotide sequence ID" value="NZ_JBHRWG010000003.1"/>
</dbReference>
<dbReference type="STRING" id="307121.GA0070620_2385"/>
<evidence type="ECO:0000313" key="3">
    <source>
        <dbReference type="EMBL" id="SBV26888.1"/>
    </source>
</evidence>
<name>A0A1C3N2T7_9ACTN</name>
<dbReference type="InterPro" id="IPR036890">
    <property type="entry name" value="HATPase_C_sf"/>
</dbReference>
<evidence type="ECO:0000256" key="1">
    <source>
        <dbReference type="ARBA" id="ARBA00022527"/>
    </source>
</evidence>
<dbReference type="EMBL" id="LT598496">
    <property type="protein sequence ID" value="SBV26888.1"/>
    <property type="molecule type" value="Genomic_DNA"/>
</dbReference>
<dbReference type="CDD" id="cd16936">
    <property type="entry name" value="HATPase_RsbW-like"/>
    <property type="match status" value="1"/>
</dbReference>
<keyword evidence="1" id="KW-0723">Serine/threonine-protein kinase</keyword>
<feature type="domain" description="Histidine kinase/HSP90-like ATPase" evidence="2">
    <location>
        <begin position="43"/>
        <end position="137"/>
    </location>
</feature>
<proteinExistence type="predicted"/>
<dbReference type="InterPro" id="IPR003594">
    <property type="entry name" value="HATPase_dom"/>
</dbReference>
<dbReference type="Pfam" id="PF13581">
    <property type="entry name" value="HATPase_c_2"/>
    <property type="match status" value="1"/>
</dbReference>
<gene>
    <name evidence="3" type="ORF">GA0070620_2385</name>
</gene>
<dbReference type="PANTHER" id="PTHR35526">
    <property type="entry name" value="ANTI-SIGMA-F FACTOR RSBW-RELATED"/>
    <property type="match status" value="1"/>
</dbReference>
<keyword evidence="4" id="KW-1185">Reference proteome</keyword>
<sequence>MTSADQPETRRASATVRGVTAPAVAEIRHRVTDAALGAGLTAQDAEQFTIAVNEAVINAIQHGGGSAEVTVVAGPGRVTVAVRDEGGGIPAHITPHLPTPQTLGGRGLWLVQQLCDDVTIDTSTTGTVVTLSATAGPDVTSGT</sequence>
<dbReference type="SMART" id="SM00387">
    <property type="entry name" value="HATPase_c"/>
    <property type="match status" value="1"/>
</dbReference>
<protein>
    <submittedName>
        <fullName evidence="3">Anti-sigma regulatory factor (Ser/Thr protein kinase)</fullName>
    </submittedName>
</protein>
<dbReference type="InterPro" id="IPR050267">
    <property type="entry name" value="Anti-sigma-factor_SerPK"/>
</dbReference>
<dbReference type="SUPFAM" id="SSF55874">
    <property type="entry name" value="ATPase domain of HSP90 chaperone/DNA topoisomerase II/histidine kinase"/>
    <property type="match status" value="1"/>
</dbReference>
<organism evidence="3 4">
    <name type="scientific">Micromonospora krabiensis</name>
    <dbReference type="NCBI Taxonomy" id="307121"/>
    <lineage>
        <taxon>Bacteria</taxon>
        <taxon>Bacillati</taxon>
        <taxon>Actinomycetota</taxon>
        <taxon>Actinomycetes</taxon>
        <taxon>Micromonosporales</taxon>
        <taxon>Micromonosporaceae</taxon>
        <taxon>Micromonospora</taxon>
    </lineage>
</organism>
<evidence type="ECO:0000259" key="2">
    <source>
        <dbReference type="SMART" id="SM00387"/>
    </source>
</evidence>
<reference evidence="4" key="1">
    <citation type="submission" date="2016-06" db="EMBL/GenBank/DDBJ databases">
        <authorList>
            <person name="Varghese N."/>
            <person name="Submissions Spin"/>
        </authorList>
    </citation>
    <scope>NUCLEOTIDE SEQUENCE [LARGE SCALE GENOMIC DNA]</scope>
    <source>
        <strain evidence="4">DSM 45344</strain>
    </source>
</reference>
<dbReference type="Proteomes" id="UP000199393">
    <property type="component" value="Chromosome I"/>
</dbReference>
<evidence type="ECO:0000313" key="4">
    <source>
        <dbReference type="Proteomes" id="UP000199393"/>
    </source>
</evidence>
<accession>A0A1C3N2T7</accession>
<keyword evidence="3" id="KW-0418">Kinase</keyword>